<evidence type="ECO:0000256" key="1">
    <source>
        <dbReference type="SAM" id="MobiDB-lite"/>
    </source>
</evidence>
<dbReference type="EMBL" id="CAIJ01000011">
    <property type="protein sequence ID" value="CCI00681.1"/>
    <property type="molecule type" value="Genomic_DNA"/>
</dbReference>
<protein>
    <submittedName>
        <fullName evidence="2">Uncharacterized protein</fullName>
    </submittedName>
</protein>
<evidence type="ECO:0000313" key="3">
    <source>
        <dbReference type="Proteomes" id="UP000003480"/>
    </source>
</evidence>
<feature type="compositionally biased region" description="Basic and acidic residues" evidence="1">
    <location>
        <begin position="11"/>
        <end position="22"/>
    </location>
</feature>
<organism evidence="2 3">
    <name type="scientific">Microcystis aeruginosa PCC 9443</name>
    <dbReference type="NCBI Taxonomy" id="1160281"/>
    <lineage>
        <taxon>Bacteria</taxon>
        <taxon>Bacillati</taxon>
        <taxon>Cyanobacteriota</taxon>
        <taxon>Cyanophyceae</taxon>
        <taxon>Oscillatoriophycideae</taxon>
        <taxon>Chroococcales</taxon>
        <taxon>Microcystaceae</taxon>
        <taxon>Microcystis</taxon>
    </lineage>
</organism>
<evidence type="ECO:0000313" key="2">
    <source>
        <dbReference type="EMBL" id="CCI00681.1"/>
    </source>
</evidence>
<dbReference type="AlphaFoldDB" id="I4FYC0"/>
<dbReference type="HOGENOM" id="CLU_2437492_0_0_3"/>
<feature type="compositionally biased region" description="Acidic residues" evidence="1">
    <location>
        <begin position="1"/>
        <end position="10"/>
    </location>
</feature>
<proteinExistence type="predicted"/>
<gene>
    <name evidence="2" type="ORF">MICAC_1080007</name>
</gene>
<accession>I4FYC0</accession>
<sequence>MLEANFDEEALDKAQKRAKEDQSESEDDFTWEERPASLIFAGIRKLISCNNSDENPHHGTEISYSQMEVKTEDELSKLVRGESVTIIYEE</sequence>
<comment type="caution">
    <text evidence="2">The sequence shown here is derived from an EMBL/GenBank/DDBJ whole genome shotgun (WGS) entry which is preliminary data.</text>
</comment>
<name>I4FYC0_MICAE</name>
<reference evidence="2 3" key="1">
    <citation type="submission" date="2012-04" db="EMBL/GenBank/DDBJ databases">
        <authorList>
            <person name="Genoscope - CEA"/>
        </authorList>
    </citation>
    <scope>NUCLEOTIDE SEQUENCE [LARGE SCALE GENOMIC DNA]</scope>
    <source>
        <strain evidence="2 3">9443</strain>
    </source>
</reference>
<feature type="region of interest" description="Disordered" evidence="1">
    <location>
        <begin position="1"/>
        <end position="31"/>
    </location>
</feature>
<dbReference type="RefSeq" id="WP_002765642.1">
    <property type="nucleotide sequence ID" value="NZ_HE972942.1"/>
</dbReference>
<dbReference type="Proteomes" id="UP000003480">
    <property type="component" value="Unassembled WGS sequence"/>
</dbReference>